<name>A0ABR3VG01_HUMIN</name>
<protein>
    <recommendedName>
        <fullName evidence="2">Serine aminopeptidase S33 domain-containing protein</fullName>
    </recommendedName>
</protein>
<accession>A0ABR3VG01</accession>
<dbReference type="EMBL" id="JAZGSY010000101">
    <property type="protein sequence ID" value="KAL1840732.1"/>
    <property type="molecule type" value="Genomic_DNA"/>
</dbReference>
<dbReference type="InterPro" id="IPR051044">
    <property type="entry name" value="MAG_DAG_Lipase"/>
</dbReference>
<sequence length="329" mass="35735">MVVEKEGTVQINGTALYTKSWLPDGPTKAILLFIHGFSDHVNRYNTFFSTLASRGIAVHGFDQRGWGRSVHKPSDRGLTGGTEQVLADMAAFMTPYLPSGPNDPPVFVMGHSMGGGQVLTLACRGEYQDKIVKRVRGWLLESPFIGFSPEEQPSSLKVFAGRLAGKLLPAFQLKHAIPPANLSRDEGVRKSIAEDKLMHNLGTLEGFAGLLDRTAALAGGQVKPLHGAVKSLWIGHGTEDKTTCFKAARKYFDECLKDVEDREFKAYEGWYHQLHADGPDSERFYQDVGDWILARCGGGGGGGEEAEEGEGRVQEGVEEAAAGKTSSKL</sequence>
<dbReference type="Proteomes" id="UP001583172">
    <property type="component" value="Unassembled WGS sequence"/>
</dbReference>
<dbReference type="Gene3D" id="3.40.50.1820">
    <property type="entry name" value="alpha/beta hydrolase"/>
    <property type="match status" value="1"/>
</dbReference>
<dbReference type="SUPFAM" id="SSF53474">
    <property type="entry name" value="alpha/beta-Hydrolases"/>
    <property type="match status" value="1"/>
</dbReference>
<evidence type="ECO:0000313" key="3">
    <source>
        <dbReference type="EMBL" id="KAL1840732.1"/>
    </source>
</evidence>
<reference evidence="3 4" key="1">
    <citation type="journal article" date="2024" name="Commun. Biol.">
        <title>Comparative genomic analysis of thermophilic fungi reveals convergent evolutionary adaptations and gene losses.</title>
        <authorList>
            <person name="Steindorff A.S."/>
            <person name="Aguilar-Pontes M.V."/>
            <person name="Robinson A.J."/>
            <person name="Andreopoulos B."/>
            <person name="LaButti K."/>
            <person name="Kuo A."/>
            <person name="Mondo S."/>
            <person name="Riley R."/>
            <person name="Otillar R."/>
            <person name="Haridas S."/>
            <person name="Lipzen A."/>
            <person name="Grimwood J."/>
            <person name="Schmutz J."/>
            <person name="Clum A."/>
            <person name="Reid I.D."/>
            <person name="Moisan M.C."/>
            <person name="Butler G."/>
            <person name="Nguyen T.T.M."/>
            <person name="Dewar K."/>
            <person name="Conant G."/>
            <person name="Drula E."/>
            <person name="Henrissat B."/>
            <person name="Hansel C."/>
            <person name="Singer S."/>
            <person name="Hutchinson M.I."/>
            <person name="de Vries R.P."/>
            <person name="Natvig D.O."/>
            <person name="Powell A.J."/>
            <person name="Tsang A."/>
            <person name="Grigoriev I.V."/>
        </authorList>
    </citation>
    <scope>NUCLEOTIDE SEQUENCE [LARGE SCALE GENOMIC DNA]</scope>
    <source>
        <strain evidence="3 4">CBS 620.91</strain>
    </source>
</reference>
<dbReference type="InterPro" id="IPR022742">
    <property type="entry name" value="Hydrolase_4"/>
</dbReference>
<evidence type="ECO:0000313" key="4">
    <source>
        <dbReference type="Proteomes" id="UP001583172"/>
    </source>
</evidence>
<evidence type="ECO:0000259" key="2">
    <source>
        <dbReference type="Pfam" id="PF12146"/>
    </source>
</evidence>
<comment type="caution">
    <text evidence="3">The sequence shown here is derived from an EMBL/GenBank/DDBJ whole genome shotgun (WGS) entry which is preliminary data.</text>
</comment>
<dbReference type="PANTHER" id="PTHR11614">
    <property type="entry name" value="PHOSPHOLIPASE-RELATED"/>
    <property type="match status" value="1"/>
</dbReference>
<evidence type="ECO:0000256" key="1">
    <source>
        <dbReference type="SAM" id="MobiDB-lite"/>
    </source>
</evidence>
<dbReference type="InterPro" id="IPR029058">
    <property type="entry name" value="AB_hydrolase_fold"/>
</dbReference>
<proteinExistence type="predicted"/>
<feature type="domain" description="Serine aminopeptidase S33" evidence="2">
    <location>
        <begin position="26"/>
        <end position="277"/>
    </location>
</feature>
<dbReference type="Pfam" id="PF12146">
    <property type="entry name" value="Hydrolase_4"/>
    <property type="match status" value="1"/>
</dbReference>
<gene>
    <name evidence="3" type="ORF">VTJ49DRAFT_172</name>
</gene>
<keyword evidence="4" id="KW-1185">Reference proteome</keyword>
<feature type="region of interest" description="Disordered" evidence="1">
    <location>
        <begin position="298"/>
        <end position="329"/>
    </location>
</feature>
<organism evidence="3 4">
    <name type="scientific">Humicola insolens</name>
    <name type="common">Soft-rot fungus</name>
    <dbReference type="NCBI Taxonomy" id="85995"/>
    <lineage>
        <taxon>Eukaryota</taxon>
        <taxon>Fungi</taxon>
        <taxon>Dikarya</taxon>
        <taxon>Ascomycota</taxon>
        <taxon>Pezizomycotina</taxon>
        <taxon>Sordariomycetes</taxon>
        <taxon>Sordariomycetidae</taxon>
        <taxon>Sordariales</taxon>
        <taxon>Chaetomiaceae</taxon>
        <taxon>Mycothermus</taxon>
    </lineage>
</organism>